<reference evidence="15" key="1">
    <citation type="submission" date="2017-07" db="EMBL/GenBank/DDBJ databases">
        <title>The cable genome - Insights into the physiology and evolution of filamentous bacteria capable of sulfide oxidation via long distance electron transfer.</title>
        <authorList>
            <person name="Thorup C."/>
            <person name="Bjerg J.T."/>
            <person name="Schreiber L."/>
            <person name="Nielsen L.P."/>
            <person name="Kjeldsen K.U."/>
            <person name="Boesen T."/>
            <person name="Boggild A."/>
            <person name="Meysman F."/>
            <person name="Geelhoed J."/>
            <person name="Schramm A."/>
        </authorList>
    </citation>
    <scope>NUCLEOTIDE SEQUENCE [LARGE SCALE GENOMIC DNA]</scope>
    <source>
        <strain evidence="15">GS</strain>
    </source>
</reference>
<proteinExistence type="inferred from homology"/>
<keyword evidence="16" id="KW-1185">Reference proteome</keyword>
<dbReference type="PANTHER" id="PTHR33445:SF2">
    <property type="entry name" value="ATP SYNTHASE SUBUNIT B', CHLOROPLASTIC"/>
    <property type="match status" value="1"/>
</dbReference>
<evidence type="ECO:0000256" key="1">
    <source>
        <dbReference type="ARBA" id="ARBA00005513"/>
    </source>
</evidence>
<keyword evidence="7 13" id="KW-0406">Ion transport</keyword>
<evidence type="ECO:0000256" key="2">
    <source>
        <dbReference type="ARBA" id="ARBA00022448"/>
    </source>
</evidence>
<feature type="transmembrane region" description="Helical" evidence="13">
    <location>
        <begin position="6"/>
        <end position="27"/>
    </location>
</feature>
<keyword evidence="4 13" id="KW-0812">Transmembrane</keyword>
<evidence type="ECO:0000256" key="14">
    <source>
        <dbReference type="RuleBase" id="RU003848"/>
    </source>
</evidence>
<evidence type="ECO:0000256" key="3">
    <source>
        <dbReference type="ARBA" id="ARBA00022547"/>
    </source>
</evidence>
<organism evidence="15 16">
    <name type="scientific">Candidatus Electronema aureum</name>
    <dbReference type="NCBI Taxonomy" id="2005002"/>
    <lineage>
        <taxon>Bacteria</taxon>
        <taxon>Pseudomonadati</taxon>
        <taxon>Thermodesulfobacteriota</taxon>
        <taxon>Desulfobulbia</taxon>
        <taxon>Desulfobulbales</taxon>
        <taxon>Desulfobulbaceae</taxon>
        <taxon>Candidatus Electronema</taxon>
    </lineage>
</organism>
<dbReference type="InterPro" id="IPR002146">
    <property type="entry name" value="ATP_synth_b/b'su_bac/chlpt"/>
</dbReference>
<comment type="subunit">
    <text evidence="13">F-type ATPases have 2 components, F(1) - the catalytic core - and F(0) - the membrane proton channel. F(1) has five subunits: alpha(3), beta(3), gamma(1), delta(1), epsilon(1). F(0) has three main subunits: a(1), b(2) and c(10-14). The alpha and beta chains form an alternating ring which encloses part of the gamma chain. F(1) is attached to F(0) by a central stalk formed by the gamma and epsilon chains, while a peripheral stalk is formed by the delta and b chains.</text>
</comment>
<sequence length="143" mass="15959">MISIDSTVLIHIINMIVLMIVLNQILYKPILAIMDRRQENMDAMTGDVEHFEQQARDHQALLNKKMHEASVKAKKALDAAKSEAEAVGAEKMAAIRLEADSEKERQLAEIRVSFDVARKELLNNINGVAQDMAAKILGRSVHA</sequence>
<dbReference type="AlphaFoldDB" id="A0A521G3R3"/>
<comment type="function">
    <text evidence="10 13">F(1)F(0) ATP synthase produces ATP from ADP in the presence of a proton or sodium gradient. F-type ATPases consist of two structural domains, F(1) containing the extramembraneous catalytic core and F(0) containing the membrane proton channel, linked together by a central stalk and a peripheral stalk. During catalysis, ATP synthesis in the catalytic domain of F(1) is coupled via a rotary mechanism of the central stalk subunits to proton translocation.</text>
</comment>
<dbReference type="InterPro" id="IPR050059">
    <property type="entry name" value="ATP_synthase_B_chain"/>
</dbReference>
<evidence type="ECO:0000256" key="4">
    <source>
        <dbReference type="ARBA" id="ARBA00022692"/>
    </source>
</evidence>
<dbReference type="PANTHER" id="PTHR33445">
    <property type="entry name" value="ATP SYNTHASE SUBUNIT B', CHLOROPLASTIC"/>
    <property type="match status" value="1"/>
</dbReference>
<keyword evidence="5 13" id="KW-0375">Hydrogen ion transport</keyword>
<keyword evidence="9 13" id="KW-0066">ATP synthesis</keyword>
<comment type="function">
    <text evidence="11">Component of the F(0) channel, it forms part of the peripheral stalk, linking F(1) to F(0). The b'-subunit is a diverged and duplicated form of b found in plants and photosynthetic bacteria.</text>
</comment>
<dbReference type="GO" id="GO:0005886">
    <property type="term" value="C:plasma membrane"/>
    <property type="evidence" value="ECO:0007669"/>
    <property type="project" value="UniProtKB-SubCell"/>
</dbReference>
<protein>
    <recommendedName>
        <fullName evidence="13">ATP synthase subunit b</fullName>
    </recommendedName>
    <alternativeName>
        <fullName evidence="13">ATP synthase F(0) sector subunit b</fullName>
    </alternativeName>
    <alternativeName>
        <fullName evidence="13">ATPase subunit I</fullName>
    </alternativeName>
    <alternativeName>
        <fullName evidence="13">F-type ATPase subunit b</fullName>
        <shortName evidence="13">F-ATPase subunit b</shortName>
    </alternativeName>
</protein>
<evidence type="ECO:0000256" key="7">
    <source>
        <dbReference type="ARBA" id="ARBA00023065"/>
    </source>
</evidence>
<accession>A0A521G3R3</accession>
<evidence type="ECO:0000256" key="6">
    <source>
        <dbReference type="ARBA" id="ARBA00022989"/>
    </source>
</evidence>
<dbReference type="GO" id="GO:0046933">
    <property type="term" value="F:proton-transporting ATP synthase activity, rotational mechanism"/>
    <property type="evidence" value="ECO:0007669"/>
    <property type="project" value="UniProtKB-UniRule"/>
</dbReference>
<keyword evidence="2 13" id="KW-0813">Transport</keyword>
<evidence type="ECO:0000256" key="12">
    <source>
        <dbReference type="ARBA" id="ARBA00037847"/>
    </source>
</evidence>
<evidence type="ECO:0000313" key="15">
    <source>
        <dbReference type="EMBL" id="TAA75613.1"/>
    </source>
</evidence>
<keyword evidence="3 13" id="KW-0138">CF(0)</keyword>
<gene>
    <name evidence="13" type="primary">atpF</name>
    <name evidence="15" type="ORF">CDV28_10570</name>
</gene>
<dbReference type="HAMAP" id="MF_01398">
    <property type="entry name" value="ATP_synth_b_bprime"/>
    <property type="match status" value="1"/>
</dbReference>
<evidence type="ECO:0000256" key="8">
    <source>
        <dbReference type="ARBA" id="ARBA00023136"/>
    </source>
</evidence>
<dbReference type="GO" id="GO:0046961">
    <property type="term" value="F:proton-transporting ATPase activity, rotational mechanism"/>
    <property type="evidence" value="ECO:0007669"/>
    <property type="project" value="TreeGrafter"/>
</dbReference>
<keyword evidence="13" id="KW-1003">Cell membrane</keyword>
<comment type="similarity">
    <text evidence="1 13 14">Belongs to the ATPase B chain family.</text>
</comment>
<keyword evidence="8 13" id="KW-0472">Membrane</keyword>
<evidence type="ECO:0000256" key="10">
    <source>
        <dbReference type="ARBA" id="ARBA00025198"/>
    </source>
</evidence>
<evidence type="ECO:0000256" key="11">
    <source>
        <dbReference type="ARBA" id="ARBA00025614"/>
    </source>
</evidence>
<evidence type="ECO:0000256" key="9">
    <source>
        <dbReference type="ARBA" id="ARBA00023310"/>
    </source>
</evidence>
<evidence type="ECO:0000256" key="13">
    <source>
        <dbReference type="HAMAP-Rule" id="MF_01398"/>
    </source>
</evidence>
<comment type="subcellular location">
    <subcellularLocation>
        <location evidence="13">Cell membrane</location>
        <topology evidence="13">Single-pass membrane protein</topology>
    </subcellularLocation>
    <subcellularLocation>
        <location evidence="12">Endomembrane system</location>
        <topology evidence="12">Single-pass membrane protein</topology>
    </subcellularLocation>
</comment>
<dbReference type="Proteomes" id="UP000316238">
    <property type="component" value="Unassembled WGS sequence"/>
</dbReference>
<dbReference type="CDD" id="cd06503">
    <property type="entry name" value="ATP-synt_Fo_b"/>
    <property type="match status" value="1"/>
</dbReference>
<evidence type="ECO:0000313" key="16">
    <source>
        <dbReference type="Proteomes" id="UP000316238"/>
    </source>
</evidence>
<comment type="caution">
    <text evidence="15">The sequence shown here is derived from an EMBL/GenBank/DDBJ whole genome shotgun (WGS) entry which is preliminary data.</text>
</comment>
<dbReference type="Pfam" id="PF00430">
    <property type="entry name" value="ATP-synt_B"/>
    <property type="match status" value="1"/>
</dbReference>
<keyword evidence="6 13" id="KW-1133">Transmembrane helix</keyword>
<name>A0A521G3R3_9BACT</name>
<evidence type="ECO:0000256" key="5">
    <source>
        <dbReference type="ARBA" id="ARBA00022781"/>
    </source>
</evidence>
<dbReference type="EMBL" id="NQJD01000005">
    <property type="protein sequence ID" value="TAA75613.1"/>
    <property type="molecule type" value="Genomic_DNA"/>
</dbReference>
<dbReference type="GO" id="GO:0012505">
    <property type="term" value="C:endomembrane system"/>
    <property type="evidence" value="ECO:0007669"/>
    <property type="project" value="UniProtKB-SubCell"/>
</dbReference>
<dbReference type="GO" id="GO:0045259">
    <property type="term" value="C:proton-transporting ATP synthase complex"/>
    <property type="evidence" value="ECO:0007669"/>
    <property type="project" value="UniProtKB-KW"/>
</dbReference>